<dbReference type="AlphaFoldDB" id="A0A8W8LVD6"/>
<accession>A0A8W8LVD6</accession>
<protein>
    <recommendedName>
        <fullName evidence="1">DUF6589 domain-containing protein</fullName>
    </recommendedName>
</protein>
<reference evidence="2" key="1">
    <citation type="submission" date="2022-08" db="UniProtKB">
        <authorList>
            <consortium name="EnsemblMetazoa"/>
        </authorList>
    </citation>
    <scope>IDENTIFICATION</scope>
    <source>
        <strain evidence="2">05x7-T-G4-1.051#20</strain>
    </source>
</reference>
<dbReference type="InterPro" id="IPR046496">
    <property type="entry name" value="DUF6589"/>
</dbReference>
<dbReference type="Pfam" id="PF20231">
    <property type="entry name" value="DUF6589"/>
    <property type="match status" value="1"/>
</dbReference>
<feature type="domain" description="DUF6589" evidence="1">
    <location>
        <begin position="207"/>
        <end position="366"/>
    </location>
</feature>
<dbReference type="EnsemblMetazoa" id="G29776.1">
    <property type="protein sequence ID" value="G29776.1:cds"/>
    <property type="gene ID" value="G29776"/>
</dbReference>
<keyword evidence="3" id="KW-1185">Reference proteome</keyword>
<evidence type="ECO:0000259" key="1">
    <source>
        <dbReference type="Pfam" id="PF20231"/>
    </source>
</evidence>
<evidence type="ECO:0000313" key="2">
    <source>
        <dbReference type="EnsemblMetazoa" id="G29776.1:cds"/>
    </source>
</evidence>
<proteinExistence type="predicted"/>
<evidence type="ECO:0000313" key="3">
    <source>
        <dbReference type="Proteomes" id="UP000005408"/>
    </source>
</evidence>
<name>A0A8W8LVD6_MAGGI</name>
<organism evidence="2 3">
    <name type="scientific">Magallana gigas</name>
    <name type="common">Pacific oyster</name>
    <name type="synonym">Crassostrea gigas</name>
    <dbReference type="NCBI Taxonomy" id="29159"/>
    <lineage>
        <taxon>Eukaryota</taxon>
        <taxon>Metazoa</taxon>
        <taxon>Spiralia</taxon>
        <taxon>Lophotrochozoa</taxon>
        <taxon>Mollusca</taxon>
        <taxon>Bivalvia</taxon>
        <taxon>Autobranchia</taxon>
        <taxon>Pteriomorphia</taxon>
        <taxon>Ostreida</taxon>
        <taxon>Ostreoidea</taxon>
        <taxon>Ostreidae</taxon>
        <taxon>Magallana</taxon>
    </lineage>
</organism>
<sequence length="372" mass="42056">MSTSIKFPTSNLANVSVYYASGKKSVEITNDAHKTICKAFIRGKGVEKIIVDSICKANKSAVIHGAGQILKEESQRTCKRGNSLLQRKDYHNFFGFHWKDMYDDLSRTCPSLLELLSSVVCDIPPAPPSKPFVHIMLAAAVALHGRNQEMSLMHYFTGFILTHGGCTQRDIERTSDRKTLSLHLFNMYAIVDRVVPASSTNSLTENRPELDNLKFIPSTQEQELLLKEMTFLCARSVIENIPQIGNLFHKIYPDHLEHKYSRFAGLKTTQYPLGLYDCNETKTADVVQLLKKLTNMYVPMKDDEIVEPVFFGGDRLTDERVQGAQQAMSNAGSAKERLEGFISKTEDFHRLMNFLEAIHKMTFIQELSSMSC</sequence>
<dbReference type="Proteomes" id="UP000005408">
    <property type="component" value="Unassembled WGS sequence"/>
</dbReference>